<dbReference type="EMBL" id="OW150024">
    <property type="protein sequence ID" value="CAH2030240.1"/>
    <property type="molecule type" value="Genomic_DNA"/>
</dbReference>
<keyword evidence="7" id="KW-0472">Membrane</keyword>
<evidence type="ECO:0000256" key="7">
    <source>
        <dbReference type="SAM" id="Phobius"/>
    </source>
</evidence>
<dbReference type="EC" id="2.7.13.3" evidence="2"/>
<evidence type="ECO:0000256" key="2">
    <source>
        <dbReference type="ARBA" id="ARBA00012438"/>
    </source>
</evidence>
<evidence type="ECO:0000259" key="8">
    <source>
        <dbReference type="PROSITE" id="PS50109"/>
    </source>
</evidence>
<keyword evidence="7" id="KW-1133">Transmembrane helix</keyword>
<feature type="transmembrane region" description="Helical" evidence="7">
    <location>
        <begin position="20"/>
        <end position="40"/>
    </location>
</feature>
<evidence type="ECO:0000256" key="3">
    <source>
        <dbReference type="ARBA" id="ARBA00022553"/>
    </source>
</evidence>
<reference evidence="9 10" key="1">
    <citation type="submission" date="2022-03" db="EMBL/GenBank/DDBJ databases">
        <authorList>
            <person name="Koch H."/>
        </authorList>
    </citation>
    <scope>NUCLEOTIDE SEQUENCE [LARGE SCALE GENOMIC DNA]</scope>
    <source>
        <strain evidence="9 10">G1</strain>
    </source>
</reference>
<dbReference type="PANTHER" id="PTHR45453">
    <property type="entry name" value="PHOSPHATE REGULON SENSOR PROTEIN PHOR"/>
    <property type="match status" value="1"/>
</dbReference>
<dbReference type="InterPro" id="IPR004358">
    <property type="entry name" value="Sig_transdc_His_kin-like_C"/>
</dbReference>
<dbReference type="SMART" id="SM00388">
    <property type="entry name" value="HisKA"/>
    <property type="match status" value="1"/>
</dbReference>
<keyword evidence="3" id="KW-0597">Phosphoprotein</keyword>
<dbReference type="InterPro" id="IPR050351">
    <property type="entry name" value="BphY/WalK/GraS-like"/>
</dbReference>
<evidence type="ECO:0000256" key="4">
    <source>
        <dbReference type="ARBA" id="ARBA00022679"/>
    </source>
</evidence>
<accession>A0ABM9D5R1</accession>
<dbReference type="Pfam" id="PF00512">
    <property type="entry name" value="HisKA"/>
    <property type="match status" value="1"/>
</dbReference>
<feature type="transmembrane region" description="Helical" evidence="7">
    <location>
        <begin position="67"/>
        <end position="88"/>
    </location>
</feature>
<dbReference type="CDD" id="cd00082">
    <property type="entry name" value="HisKA"/>
    <property type="match status" value="1"/>
</dbReference>
<dbReference type="InterPro" id="IPR036890">
    <property type="entry name" value="HATPase_C_sf"/>
</dbReference>
<proteinExistence type="predicted"/>
<keyword evidence="5 9" id="KW-0418">Kinase</keyword>
<dbReference type="InterPro" id="IPR003661">
    <property type="entry name" value="HisK_dim/P_dom"/>
</dbReference>
<keyword evidence="4 9" id="KW-0808">Transferase</keyword>
<keyword evidence="7" id="KW-0812">Transmembrane</keyword>
<keyword evidence="6" id="KW-0902">Two-component regulatory system</keyword>
<keyword evidence="10" id="KW-1185">Reference proteome</keyword>
<dbReference type="Gene3D" id="3.30.565.10">
    <property type="entry name" value="Histidine kinase-like ATPase, C-terminal domain"/>
    <property type="match status" value="1"/>
</dbReference>
<dbReference type="SMART" id="SM00387">
    <property type="entry name" value="HATPase_c"/>
    <property type="match status" value="1"/>
</dbReference>
<comment type="catalytic activity">
    <reaction evidence="1">
        <text>ATP + protein L-histidine = ADP + protein N-phospho-L-histidine.</text>
        <dbReference type="EC" id="2.7.13.3"/>
    </reaction>
</comment>
<dbReference type="SUPFAM" id="SSF47384">
    <property type="entry name" value="Homodimeric domain of signal transducing histidine kinase"/>
    <property type="match status" value="1"/>
</dbReference>
<protein>
    <recommendedName>
        <fullName evidence="2">histidine kinase</fullName>
        <ecNumber evidence="2">2.7.13.3</ecNumber>
    </recommendedName>
</protein>
<evidence type="ECO:0000313" key="9">
    <source>
        <dbReference type="EMBL" id="CAH2030240.1"/>
    </source>
</evidence>
<dbReference type="InterPro" id="IPR003594">
    <property type="entry name" value="HATPase_dom"/>
</dbReference>
<dbReference type="PANTHER" id="PTHR45453:SF1">
    <property type="entry name" value="PHOSPHATE REGULON SENSOR PROTEIN PHOR"/>
    <property type="match status" value="1"/>
</dbReference>
<dbReference type="GO" id="GO:0004673">
    <property type="term" value="F:protein histidine kinase activity"/>
    <property type="evidence" value="ECO:0007669"/>
    <property type="project" value="UniProtKB-EC"/>
</dbReference>
<gene>
    <name evidence="9" type="ORF">GEAMG1_0418</name>
</gene>
<dbReference type="PRINTS" id="PR00344">
    <property type="entry name" value="BCTRLSENSOR"/>
</dbReference>
<sequence length="321" mass="36497">MKEKRGLVKSTRRIFGPVSALVAVQVVWVVLVVLWITWFLGRNRELQELAGRYRTELLVRGAGWFDLFQGLVLLSILLAGAYALFLFWRRQSRLYQQQREFITQVTHELKSPLASIQLHLETIRLRRPSEDRLDAFVETMLDDTRRLHSQIDNLLLAARLEQRRRPAERREIDLSAFVSRYLEENRDRLPPGTRLVADIEPALRAAVEPDEMGTVLRNLLENAVLYSPGQAEITVRLSRQGRTVLLAVRDQGQGIAPEHLKKIFNRFYRVEPPGDRIRGTGLGLYIVQSVAKNCGGSVTAESAGPGTGCTITLQLPLLEKK</sequence>
<dbReference type="InterPro" id="IPR036097">
    <property type="entry name" value="HisK_dim/P_sf"/>
</dbReference>
<evidence type="ECO:0000313" key="10">
    <source>
        <dbReference type="Proteomes" id="UP001295463"/>
    </source>
</evidence>
<dbReference type="Gene3D" id="1.10.287.130">
    <property type="match status" value="1"/>
</dbReference>
<feature type="domain" description="Histidine kinase" evidence="8">
    <location>
        <begin position="104"/>
        <end position="319"/>
    </location>
</feature>
<dbReference type="InterPro" id="IPR005467">
    <property type="entry name" value="His_kinase_dom"/>
</dbReference>
<evidence type="ECO:0000256" key="6">
    <source>
        <dbReference type="ARBA" id="ARBA00023012"/>
    </source>
</evidence>
<name>A0ABM9D5R1_9BACT</name>
<evidence type="ECO:0000256" key="5">
    <source>
        <dbReference type="ARBA" id="ARBA00022777"/>
    </source>
</evidence>
<dbReference type="SUPFAM" id="SSF55874">
    <property type="entry name" value="ATPase domain of HSP90 chaperone/DNA topoisomerase II/histidine kinase"/>
    <property type="match status" value="1"/>
</dbReference>
<dbReference type="Pfam" id="PF02518">
    <property type="entry name" value="HATPase_c"/>
    <property type="match status" value="1"/>
</dbReference>
<evidence type="ECO:0000256" key="1">
    <source>
        <dbReference type="ARBA" id="ARBA00000085"/>
    </source>
</evidence>
<organism evidence="9 10">
    <name type="scientific">Trichlorobacter ammonificans</name>
    <dbReference type="NCBI Taxonomy" id="2916410"/>
    <lineage>
        <taxon>Bacteria</taxon>
        <taxon>Pseudomonadati</taxon>
        <taxon>Thermodesulfobacteriota</taxon>
        <taxon>Desulfuromonadia</taxon>
        <taxon>Geobacterales</taxon>
        <taxon>Geobacteraceae</taxon>
        <taxon>Trichlorobacter</taxon>
    </lineage>
</organism>
<dbReference type="Proteomes" id="UP001295463">
    <property type="component" value="Chromosome"/>
</dbReference>
<dbReference type="PROSITE" id="PS50109">
    <property type="entry name" value="HIS_KIN"/>
    <property type="match status" value="1"/>
</dbReference>